<comment type="caution">
    <text evidence="2">The sequence shown here is derived from an EMBL/GenBank/DDBJ whole genome shotgun (WGS) entry which is preliminary data.</text>
</comment>
<dbReference type="Gene3D" id="3.80.10.10">
    <property type="entry name" value="Ribonuclease Inhibitor"/>
    <property type="match status" value="1"/>
</dbReference>
<gene>
    <name evidence="2" type="ORF">TL16_g03533</name>
</gene>
<dbReference type="SUPFAM" id="SSF52058">
    <property type="entry name" value="L domain-like"/>
    <property type="match status" value="1"/>
</dbReference>
<protein>
    <submittedName>
        <fullName evidence="2">Uncharacterized protein</fullName>
    </submittedName>
</protein>
<sequence length="305" mass="34194">MSKSVASKSKEGHESHKIGGKRGAEDERDENEKVILEIPPAAISTIATAIIPAPASTDQFMHTPEFKRHFFEFVHVQTLMVLRVATKGWNAAADALTDEGVMSGELMVHGGKDIRDWARNNLSNYDEYRDALKAKHEPVKRVIFHLNITKVGVRACRYATNLVVVDIPEGIENIGIDTFSDCYSLTTASFPRTLKSIGNRAFYSCTSLENVDLLHINLKKIDTQAFVYCEELKSMTIPDSLQRLRGYVFHNCDKLVPSNIGVSYSAYNDTTNGALIAHLRLKQQPVVAERIKQARAHRLQRRQAL</sequence>
<dbReference type="InterPro" id="IPR053139">
    <property type="entry name" value="Surface_bspA-like"/>
</dbReference>
<dbReference type="PANTHER" id="PTHR45661">
    <property type="entry name" value="SURFACE ANTIGEN"/>
    <property type="match status" value="1"/>
</dbReference>
<feature type="region of interest" description="Disordered" evidence="1">
    <location>
        <begin position="1"/>
        <end position="30"/>
    </location>
</feature>
<organism evidence="2 3">
    <name type="scientific">Triparma laevis f. inornata</name>
    <dbReference type="NCBI Taxonomy" id="1714386"/>
    <lineage>
        <taxon>Eukaryota</taxon>
        <taxon>Sar</taxon>
        <taxon>Stramenopiles</taxon>
        <taxon>Ochrophyta</taxon>
        <taxon>Bolidophyceae</taxon>
        <taxon>Parmales</taxon>
        <taxon>Triparmaceae</taxon>
        <taxon>Triparma</taxon>
    </lineage>
</organism>
<dbReference type="Proteomes" id="UP001162640">
    <property type="component" value="Unassembled WGS sequence"/>
</dbReference>
<evidence type="ECO:0000313" key="3">
    <source>
        <dbReference type="Proteomes" id="UP001162640"/>
    </source>
</evidence>
<name>A0A9W7E1D5_9STRA</name>
<dbReference type="PANTHER" id="PTHR45661:SF3">
    <property type="entry name" value="IG-LIKE DOMAIN-CONTAINING PROTEIN"/>
    <property type="match status" value="1"/>
</dbReference>
<dbReference type="InterPro" id="IPR026906">
    <property type="entry name" value="LRR_5"/>
</dbReference>
<dbReference type="EMBL" id="BLQM01000094">
    <property type="protein sequence ID" value="GMH62702.1"/>
    <property type="molecule type" value="Genomic_DNA"/>
</dbReference>
<evidence type="ECO:0000256" key="1">
    <source>
        <dbReference type="SAM" id="MobiDB-lite"/>
    </source>
</evidence>
<dbReference type="InterPro" id="IPR032675">
    <property type="entry name" value="LRR_dom_sf"/>
</dbReference>
<accession>A0A9W7E1D5</accession>
<evidence type="ECO:0000313" key="2">
    <source>
        <dbReference type="EMBL" id="GMH62702.1"/>
    </source>
</evidence>
<dbReference type="AlphaFoldDB" id="A0A9W7E1D5"/>
<proteinExistence type="predicted"/>
<reference evidence="3" key="1">
    <citation type="journal article" date="2023" name="Commun. Biol.">
        <title>Genome analysis of Parmales, the sister group of diatoms, reveals the evolutionary specialization of diatoms from phago-mixotrophs to photoautotrophs.</title>
        <authorList>
            <person name="Ban H."/>
            <person name="Sato S."/>
            <person name="Yoshikawa S."/>
            <person name="Yamada K."/>
            <person name="Nakamura Y."/>
            <person name="Ichinomiya M."/>
            <person name="Sato N."/>
            <person name="Blanc-Mathieu R."/>
            <person name="Endo H."/>
            <person name="Kuwata A."/>
            <person name="Ogata H."/>
        </authorList>
    </citation>
    <scope>NUCLEOTIDE SEQUENCE [LARGE SCALE GENOMIC DNA]</scope>
</reference>
<feature type="compositionally biased region" description="Basic and acidic residues" evidence="1">
    <location>
        <begin position="8"/>
        <end position="30"/>
    </location>
</feature>
<dbReference type="Pfam" id="PF13306">
    <property type="entry name" value="LRR_5"/>
    <property type="match status" value="1"/>
</dbReference>